<evidence type="ECO:0000259" key="1">
    <source>
        <dbReference type="Pfam" id="PF00646"/>
    </source>
</evidence>
<evidence type="ECO:0000313" key="3">
    <source>
        <dbReference type="Proteomes" id="UP000036947"/>
    </source>
</evidence>
<dbReference type="InterPro" id="IPR036047">
    <property type="entry name" value="F-box-like_dom_sf"/>
</dbReference>
<accession>A0A0L0NAB0</accession>
<dbReference type="STRING" id="1163406.A0A0L0NAB0"/>
<name>A0A0L0NAB0_TOLOC</name>
<feature type="domain" description="F-box" evidence="1">
    <location>
        <begin position="27"/>
        <end position="61"/>
    </location>
</feature>
<reference evidence="2 3" key="1">
    <citation type="journal article" date="2015" name="BMC Genomics">
        <title>The genome of the truffle-parasite Tolypocladium ophioglossoides and the evolution of antifungal peptaibiotics.</title>
        <authorList>
            <person name="Quandt C.A."/>
            <person name="Bushley K.E."/>
            <person name="Spatafora J.W."/>
        </authorList>
    </citation>
    <scope>NUCLEOTIDE SEQUENCE [LARGE SCALE GENOMIC DNA]</scope>
    <source>
        <strain evidence="2 3">CBS 100239</strain>
    </source>
</reference>
<dbReference type="SUPFAM" id="SSF81383">
    <property type="entry name" value="F-box domain"/>
    <property type="match status" value="1"/>
</dbReference>
<dbReference type="Pfam" id="PF00646">
    <property type="entry name" value="F-box"/>
    <property type="match status" value="1"/>
</dbReference>
<dbReference type="OrthoDB" id="4921238at2759"/>
<evidence type="ECO:0000313" key="2">
    <source>
        <dbReference type="EMBL" id="KND90959.1"/>
    </source>
</evidence>
<organism evidence="2 3">
    <name type="scientific">Tolypocladium ophioglossoides (strain CBS 100239)</name>
    <name type="common">Snaketongue truffleclub</name>
    <name type="synonym">Elaphocordyceps ophioglossoides</name>
    <dbReference type="NCBI Taxonomy" id="1163406"/>
    <lineage>
        <taxon>Eukaryota</taxon>
        <taxon>Fungi</taxon>
        <taxon>Dikarya</taxon>
        <taxon>Ascomycota</taxon>
        <taxon>Pezizomycotina</taxon>
        <taxon>Sordariomycetes</taxon>
        <taxon>Hypocreomycetidae</taxon>
        <taxon>Hypocreales</taxon>
        <taxon>Ophiocordycipitaceae</taxon>
        <taxon>Tolypocladium</taxon>
    </lineage>
</organism>
<protein>
    <recommendedName>
        <fullName evidence="1">F-box domain-containing protein</fullName>
    </recommendedName>
</protein>
<dbReference type="InterPro" id="IPR001810">
    <property type="entry name" value="F-box_dom"/>
</dbReference>
<sequence>MNRKMLRHFFAGGRKQPQKSQKRNCPILNLPVDLILPIAEYLPLCSQVFLSETCRSMQSIFVHFRALIHISDEERLEFLVDRVRNLPSRWLCEVCLKLHQVHLQDTPKHTRTMTCPLGWQQLRERGYSLMSFQIDHRHVQLALKYTRMKDVNNVYQEYLKALLKPVYTSFFTHPGFTFLLQTMQATYPKVVDGRYLIQSVYSYLAAHTAVTRGAVGDLEVCLHQGFYSTWDLPWRHSSSLSDAMDAAFHDIGHEKCGSCPLCLTDFSVYITPERAIVRVWQDLGPEGSALEPAWGTHTHAFRSKYHGRYVYHEPGSIRVFHDQGGEVIEFGSV</sequence>
<comment type="caution">
    <text evidence="2">The sequence shown here is derived from an EMBL/GenBank/DDBJ whole genome shotgun (WGS) entry which is preliminary data.</text>
</comment>
<proteinExistence type="predicted"/>
<gene>
    <name evidence="2" type="ORF">TOPH_04341</name>
</gene>
<dbReference type="EMBL" id="LFRF01000010">
    <property type="protein sequence ID" value="KND90959.1"/>
    <property type="molecule type" value="Genomic_DNA"/>
</dbReference>
<dbReference type="AlphaFoldDB" id="A0A0L0NAB0"/>
<dbReference type="Proteomes" id="UP000036947">
    <property type="component" value="Unassembled WGS sequence"/>
</dbReference>
<keyword evidence="3" id="KW-1185">Reference proteome</keyword>